<feature type="transmembrane region" description="Helical" evidence="9">
    <location>
        <begin position="274"/>
        <end position="292"/>
    </location>
</feature>
<feature type="transmembrane region" description="Helical" evidence="9">
    <location>
        <begin position="304"/>
        <end position="327"/>
    </location>
</feature>
<dbReference type="PANTHER" id="PTHR33529:SF2">
    <property type="entry name" value="LIPOPOLYSACCHARIDE EXPORT SYSTEM PERMEASE PROTEIN LPTG"/>
    <property type="match status" value="1"/>
</dbReference>
<feature type="transmembrane region" description="Helical" evidence="9">
    <location>
        <begin position="333"/>
        <end position="351"/>
    </location>
</feature>
<keyword evidence="4" id="KW-1003">Cell membrane</keyword>
<dbReference type="Pfam" id="PF03739">
    <property type="entry name" value="LptF_LptG"/>
    <property type="match status" value="1"/>
</dbReference>
<sequence length="355" mass="39340">MYGILDRYVGKNIVLSVILVSVCLTLFAGLINLIDALRYIGRGDIDFGFVLIYVCYRLPIVFVQFFPVSILIGGVIGLGMMARNSEIIILQSIGLSKLNIGISCVKSLIPVIMVVIAVSEMAVPKLDKHAEDEYYRRASASTGVSVTSSGAWIKEGNMFIGICAMINRKTIAGVAKYEYEGTKLKSFSRAATGNYIDNQWVMNDVVEQVINEDGVTYNKYKTQVWPLSVNLERIEILNEISDKLSVVQLHDYINYIEQNGVDSSRYRLSFYNKLLSPIIMLVMLLLALSTIFGPLRSMNMGTRILSGIALGFGYYVLNQIVAPFSIVYGVPPILGATFATVVFLGLAIYLLKRKS</sequence>
<comment type="similarity">
    <text evidence="3">Belongs to the LptF/LptG family.</text>
</comment>
<dbReference type="InterPro" id="IPR005495">
    <property type="entry name" value="LptG/LptF_permease"/>
</dbReference>
<comment type="subcellular location">
    <subcellularLocation>
        <location evidence="2">Cell membrane</location>
        <topology evidence="2">Multi-pass membrane protein</topology>
    </subcellularLocation>
</comment>
<evidence type="ECO:0000313" key="11">
    <source>
        <dbReference type="Proteomes" id="UP000242432"/>
    </source>
</evidence>
<proteinExistence type="inferred from homology"/>
<dbReference type="GO" id="GO:0055085">
    <property type="term" value="P:transmembrane transport"/>
    <property type="evidence" value="ECO:0007669"/>
    <property type="project" value="InterPro"/>
</dbReference>
<keyword evidence="5 9" id="KW-0812">Transmembrane</keyword>
<dbReference type="GO" id="GO:0015920">
    <property type="term" value="P:lipopolysaccharide transport"/>
    <property type="evidence" value="ECO:0007669"/>
    <property type="project" value="TreeGrafter"/>
</dbReference>
<keyword evidence="6 9" id="KW-1133">Transmembrane helix</keyword>
<dbReference type="NCBIfam" id="TIGR04408">
    <property type="entry name" value="LptG_lptG"/>
    <property type="match status" value="1"/>
</dbReference>
<dbReference type="Proteomes" id="UP000242432">
    <property type="component" value="Unassembled WGS sequence"/>
</dbReference>
<evidence type="ECO:0000256" key="6">
    <source>
        <dbReference type="ARBA" id="ARBA00022989"/>
    </source>
</evidence>
<feature type="transmembrane region" description="Helical" evidence="9">
    <location>
        <begin position="12"/>
        <end position="31"/>
    </location>
</feature>
<organism evidence="10 11">
    <name type="scientific">Succinivibrio dextrinosolvens DSM 3072</name>
    <dbReference type="NCBI Taxonomy" id="1123324"/>
    <lineage>
        <taxon>Bacteria</taxon>
        <taxon>Pseudomonadati</taxon>
        <taxon>Pseudomonadota</taxon>
        <taxon>Gammaproteobacteria</taxon>
        <taxon>Aeromonadales</taxon>
        <taxon>Succinivibrionaceae</taxon>
        <taxon>Succinivibrio</taxon>
    </lineage>
</organism>
<feature type="transmembrane region" description="Helical" evidence="9">
    <location>
        <begin position="98"/>
        <end position="118"/>
    </location>
</feature>
<keyword evidence="7 9" id="KW-0472">Membrane</keyword>
<evidence type="ECO:0000313" key="10">
    <source>
        <dbReference type="EMBL" id="SKA62580.1"/>
    </source>
</evidence>
<dbReference type="GO" id="GO:0043190">
    <property type="term" value="C:ATP-binding cassette (ABC) transporter complex"/>
    <property type="evidence" value="ECO:0007669"/>
    <property type="project" value="InterPro"/>
</dbReference>
<dbReference type="STRING" id="83771.SAMN02910357_00876"/>
<feature type="transmembrane region" description="Helical" evidence="9">
    <location>
        <begin position="51"/>
        <end position="78"/>
    </location>
</feature>
<protein>
    <submittedName>
        <fullName evidence="10">Lipopolysaccharide export system permease protein</fullName>
    </submittedName>
</protein>
<evidence type="ECO:0000256" key="7">
    <source>
        <dbReference type="ARBA" id="ARBA00023136"/>
    </source>
</evidence>
<dbReference type="AlphaFoldDB" id="A0A1T4VCB6"/>
<dbReference type="EMBL" id="FUXX01000019">
    <property type="protein sequence ID" value="SKA62580.1"/>
    <property type="molecule type" value="Genomic_DNA"/>
</dbReference>
<evidence type="ECO:0000256" key="3">
    <source>
        <dbReference type="ARBA" id="ARBA00007725"/>
    </source>
</evidence>
<evidence type="ECO:0000256" key="8">
    <source>
        <dbReference type="ARBA" id="ARBA00026081"/>
    </source>
</evidence>
<reference evidence="11" key="1">
    <citation type="submission" date="2017-02" db="EMBL/GenBank/DDBJ databases">
        <authorList>
            <person name="Varghese N."/>
            <person name="Submissions S."/>
        </authorList>
    </citation>
    <scope>NUCLEOTIDE SEQUENCE [LARGE SCALE GENOMIC DNA]</scope>
    <source>
        <strain evidence="11">DSM 3072</strain>
    </source>
</reference>
<comment type="subunit">
    <text evidence="8">Component of the lipopolysaccharide transport and assembly complex. The LptBFG transporter is composed of two ATP-binding proteins (LptB) and two transmembrane proteins (LptF and LptG).</text>
</comment>
<dbReference type="InterPro" id="IPR030923">
    <property type="entry name" value="LptG"/>
</dbReference>
<gene>
    <name evidence="10" type="ORF">SAMN02745213_01283</name>
</gene>
<evidence type="ECO:0000256" key="2">
    <source>
        <dbReference type="ARBA" id="ARBA00004651"/>
    </source>
</evidence>
<dbReference type="PANTHER" id="PTHR33529">
    <property type="entry name" value="SLR0882 PROTEIN-RELATED"/>
    <property type="match status" value="1"/>
</dbReference>
<evidence type="ECO:0000256" key="4">
    <source>
        <dbReference type="ARBA" id="ARBA00022475"/>
    </source>
</evidence>
<name>A0A1T4VCB6_9GAMM</name>
<dbReference type="RefSeq" id="WP_078928765.1">
    <property type="nucleotide sequence ID" value="NZ_FUXX01000019.1"/>
</dbReference>
<keyword evidence="11" id="KW-1185">Reference proteome</keyword>
<evidence type="ECO:0000256" key="1">
    <source>
        <dbReference type="ARBA" id="ARBA00002265"/>
    </source>
</evidence>
<evidence type="ECO:0000256" key="9">
    <source>
        <dbReference type="SAM" id="Phobius"/>
    </source>
</evidence>
<comment type="function">
    <text evidence="1">Part of the ABC transporter complex LptBFG involved in the translocation of lipopolysaccharide (LPS) from the inner membrane to the outer membrane.</text>
</comment>
<evidence type="ECO:0000256" key="5">
    <source>
        <dbReference type="ARBA" id="ARBA00022692"/>
    </source>
</evidence>
<accession>A0A1T4VCB6</accession>